<comment type="caution">
    <text evidence="4">The sequence shown here is derived from an EMBL/GenBank/DDBJ whole genome shotgun (WGS) entry which is preliminary data.</text>
</comment>
<dbReference type="Pfam" id="PF00534">
    <property type="entry name" value="Glycos_transf_1"/>
    <property type="match status" value="1"/>
</dbReference>
<name>A0A1Q6DST2_METT1</name>
<dbReference type="PANTHER" id="PTHR46401">
    <property type="entry name" value="GLYCOSYLTRANSFERASE WBBK-RELATED"/>
    <property type="match status" value="1"/>
</dbReference>
<feature type="domain" description="Glycosyl transferase family 1" evidence="2">
    <location>
        <begin position="173"/>
        <end position="325"/>
    </location>
</feature>
<evidence type="ECO:0000259" key="3">
    <source>
        <dbReference type="Pfam" id="PF13439"/>
    </source>
</evidence>
<feature type="domain" description="Glycosyltransferase subfamily 4-like N-terminal" evidence="3">
    <location>
        <begin position="3"/>
        <end position="164"/>
    </location>
</feature>
<dbReference type="GO" id="GO:0016757">
    <property type="term" value="F:glycosyltransferase activity"/>
    <property type="evidence" value="ECO:0007669"/>
    <property type="project" value="InterPro"/>
</dbReference>
<dbReference type="Proteomes" id="UP000185744">
    <property type="component" value="Unassembled WGS sequence"/>
</dbReference>
<dbReference type="PANTHER" id="PTHR46401:SF2">
    <property type="entry name" value="GLYCOSYLTRANSFERASE WBBK-RELATED"/>
    <property type="match status" value="1"/>
</dbReference>
<gene>
    <name evidence="4" type="ORF">BTN85_2037</name>
</gene>
<keyword evidence="1" id="KW-0808">Transferase</keyword>
<dbReference type="Pfam" id="PF13439">
    <property type="entry name" value="Glyco_transf_4"/>
    <property type="match status" value="1"/>
</dbReference>
<dbReference type="InParanoid" id="A0A1Q6DST2"/>
<proteinExistence type="predicted"/>
<reference evidence="4" key="1">
    <citation type="submission" date="2016-12" db="EMBL/GenBank/DDBJ databases">
        <title>Discovery of methanogenic haloarchaea.</title>
        <authorList>
            <person name="Sorokin D.Y."/>
            <person name="Makarova K.S."/>
            <person name="Abbas B."/>
            <person name="Ferrer M."/>
            <person name="Golyshin P.N."/>
        </authorList>
    </citation>
    <scope>NUCLEOTIDE SEQUENCE [LARGE SCALE GENOMIC DNA]</scope>
    <source>
        <strain evidence="4">HMET1</strain>
    </source>
</reference>
<evidence type="ECO:0000313" key="5">
    <source>
        <dbReference type="Proteomes" id="UP000185744"/>
    </source>
</evidence>
<dbReference type="Gene3D" id="3.40.50.2000">
    <property type="entry name" value="Glycogen Phosphorylase B"/>
    <property type="match status" value="2"/>
</dbReference>
<dbReference type="CDD" id="cd03801">
    <property type="entry name" value="GT4_PimA-like"/>
    <property type="match status" value="1"/>
</dbReference>
<evidence type="ECO:0000259" key="2">
    <source>
        <dbReference type="Pfam" id="PF00534"/>
    </source>
</evidence>
<dbReference type="STRING" id="1903181.BTN85_2037"/>
<dbReference type="EMBL" id="MSDW01000002">
    <property type="protein sequence ID" value="OKY77387.1"/>
    <property type="molecule type" value="Genomic_DNA"/>
</dbReference>
<dbReference type="InterPro" id="IPR028098">
    <property type="entry name" value="Glyco_trans_4-like_N"/>
</dbReference>
<protein>
    <submittedName>
        <fullName evidence="4">Glycosyltransferase, RfaG family</fullName>
    </submittedName>
</protein>
<dbReference type="AlphaFoldDB" id="A0A1Q6DST2"/>
<dbReference type="InterPro" id="IPR001296">
    <property type="entry name" value="Glyco_trans_1"/>
</dbReference>
<evidence type="ECO:0000313" key="4">
    <source>
        <dbReference type="EMBL" id="OKY77387.1"/>
    </source>
</evidence>
<keyword evidence="5" id="KW-1185">Reference proteome</keyword>
<evidence type="ECO:0000256" key="1">
    <source>
        <dbReference type="ARBA" id="ARBA00022679"/>
    </source>
</evidence>
<accession>A0A1Q6DST2</accession>
<organism evidence="4 5">
    <name type="scientific">Methanohalarchaeum thermophilum</name>
    <dbReference type="NCBI Taxonomy" id="1903181"/>
    <lineage>
        <taxon>Archaea</taxon>
        <taxon>Methanobacteriati</taxon>
        <taxon>Methanobacteriota</taxon>
        <taxon>Methanonatronarchaeia</taxon>
        <taxon>Methanonatronarchaeales</taxon>
        <taxon>Methanonatronarchaeaceae</taxon>
        <taxon>Candidatus Methanohalarchaeum</taxon>
    </lineage>
</organism>
<dbReference type="SUPFAM" id="SSF53756">
    <property type="entry name" value="UDP-Glycosyltransferase/glycogen phosphorylase"/>
    <property type="match status" value="1"/>
</dbReference>
<sequence length="346" mass="40075">MAYHSKNLAEGLSQLGHEIHVLTSSHPNTNNRYSRNGVQIHRIKTSKFGGIDAVKKFSFLIKAKKKAKNLDNKYDFDLIHSHGNSGVFVSLNKPFVMKCHSLWADEIELPFKKSWLKKQYMKIDSYLEKKAIKKADLIVSVSKKIANSIKKRYNKESKVVYNGVPDIMEPKDVDKENQILNVSAFSKRKGCHLFPNILEEIDEKYSLLHIGPIPEKKLFKKVLKKLKEKKMRDRFNHIDFISQEKLPRHYSQSKIYIHPSLYEAFGNTPMEAIACGTTSLVSNQCGCSELSNKIRNLVPTNINRFSSKIRYILKNKLVNKQNQENTFKKDWKQVGLESQKFFKKII</sequence>